<evidence type="ECO:0000313" key="5">
    <source>
        <dbReference type="Proteomes" id="UP000021053"/>
    </source>
</evidence>
<dbReference type="SUPFAM" id="SSF53756">
    <property type="entry name" value="UDP-Glycosyltransferase/glycogen phosphorylase"/>
    <property type="match status" value="1"/>
</dbReference>
<dbReference type="PANTHER" id="PTHR48050:SF13">
    <property type="entry name" value="STEROL 3-BETA-GLUCOSYLTRANSFERASE UGT80A2"/>
    <property type="match status" value="1"/>
</dbReference>
<reference evidence="4 5" key="1">
    <citation type="submission" date="2013-07" db="EMBL/GenBank/DDBJ databases">
        <authorList>
            <consortium name="DOE Joint Genome Institute"/>
            <person name="Eisen J."/>
            <person name="Huntemann M."/>
            <person name="Han J."/>
            <person name="Chen A."/>
            <person name="Kyrpides N."/>
            <person name="Mavromatis K."/>
            <person name="Markowitz V."/>
            <person name="Palaniappan K."/>
            <person name="Ivanova N."/>
            <person name="Schaumberg A."/>
            <person name="Pati A."/>
            <person name="Liolios K."/>
            <person name="Nordberg H.P."/>
            <person name="Cantor M.N."/>
            <person name="Hua S.X."/>
            <person name="Woyke T."/>
        </authorList>
    </citation>
    <scope>NUCLEOTIDE SEQUENCE [LARGE SCALE GENOMIC DNA]</scope>
    <source>
        <strain evidence="4 5">DSM 44712</strain>
    </source>
</reference>
<organism evidence="4 5">
    <name type="scientific">Cryptosporangium arvum DSM 44712</name>
    <dbReference type="NCBI Taxonomy" id="927661"/>
    <lineage>
        <taxon>Bacteria</taxon>
        <taxon>Bacillati</taxon>
        <taxon>Actinomycetota</taxon>
        <taxon>Actinomycetes</taxon>
        <taxon>Cryptosporangiales</taxon>
        <taxon>Cryptosporangiaceae</taxon>
        <taxon>Cryptosporangium</taxon>
    </lineage>
</organism>
<dbReference type="GO" id="GO:0008194">
    <property type="term" value="F:UDP-glycosyltransferase activity"/>
    <property type="evidence" value="ECO:0007669"/>
    <property type="project" value="InterPro"/>
</dbReference>
<dbReference type="GO" id="GO:0033072">
    <property type="term" value="P:vancomycin biosynthetic process"/>
    <property type="evidence" value="ECO:0007669"/>
    <property type="project" value="UniProtKB-ARBA"/>
</dbReference>
<dbReference type="Pfam" id="PF03033">
    <property type="entry name" value="Glyco_transf_28"/>
    <property type="match status" value="1"/>
</dbReference>
<dbReference type="AlphaFoldDB" id="A0A010Z5X3"/>
<dbReference type="HOGENOM" id="CLU_000537_8_0_11"/>
<protein>
    <submittedName>
        <fullName evidence="4">Glycosyl transferase, UDP-glucuronosyltransferase</fullName>
    </submittedName>
</protein>
<accession>A0A010Z5X3</accession>
<evidence type="ECO:0000256" key="1">
    <source>
        <dbReference type="SAM" id="MobiDB-lite"/>
    </source>
</evidence>
<feature type="domain" description="Erythromycin biosynthesis protein CIII-like C-terminal" evidence="3">
    <location>
        <begin position="243"/>
        <end position="363"/>
    </location>
</feature>
<evidence type="ECO:0000313" key="4">
    <source>
        <dbReference type="EMBL" id="EXG82718.1"/>
    </source>
</evidence>
<sequence length="380" mass="39920">MAVVLLVTHGSGGDVLPFVRIGAALLARGHDVSLLTHAPYAERVRAAGIEFVPIDTEASARERRLSLDVRGPAELRRHYESTGLFTQLDLEVAALIERYRPHDTVLVGRHTSALSTLIAAEALGAPAVTVAVAPIQLLVAPAAALNLARGLADGVGAVRARHGLPARPGWLRWLDSGTRTLGLWPSWFDAAGPPAPPGVDLVGFVTGDEDDPAGTTETLDHTEVLVTGGTGAMLHPRFYTLALDAIARAGHPAVVVAPDRAMLPARLPPHTRWYPRLPFPAVVPQAGALLHHGGIGTAVRALRSGTPQVILAHGADRPDNAARLARFGLARWTEVEEASPESVADLLDTALASRPRRAGGDPARSSETAADVIEKTVGAT</sequence>
<comment type="caution">
    <text evidence="4">The sequence shown here is derived from an EMBL/GenBank/DDBJ whole genome shotgun (WGS) entry which is preliminary data.</text>
</comment>
<keyword evidence="4" id="KW-0808">Transferase</keyword>
<dbReference type="InterPro" id="IPR004276">
    <property type="entry name" value="GlycoTrans_28_N"/>
</dbReference>
<name>A0A010Z5X3_9ACTN</name>
<gene>
    <name evidence="4" type="ORF">CryarDRAFT_3918</name>
</gene>
<dbReference type="Pfam" id="PF06722">
    <property type="entry name" value="EryCIII-like_C"/>
    <property type="match status" value="1"/>
</dbReference>
<keyword evidence="5" id="KW-1185">Reference proteome</keyword>
<dbReference type="RefSeq" id="WP_084700702.1">
    <property type="nucleotide sequence ID" value="NZ_KK073874.1"/>
</dbReference>
<dbReference type="InterPro" id="IPR002213">
    <property type="entry name" value="UDP_glucos_trans"/>
</dbReference>
<dbReference type="PANTHER" id="PTHR48050">
    <property type="entry name" value="STEROL 3-BETA-GLUCOSYLTRANSFERASE"/>
    <property type="match status" value="1"/>
</dbReference>
<dbReference type="CDD" id="cd03784">
    <property type="entry name" value="GT1_Gtf-like"/>
    <property type="match status" value="1"/>
</dbReference>
<proteinExistence type="predicted"/>
<dbReference type="Gene3D" id="3.40.50.2000">
    <property type="entry name" value="Glycogen Phosphorylase B"/>
    <property type="match status" value="2"/>
</dbReference>
<feature type="region of interest" description="Disordered" evidence="1">
    <location>
        <begin position="354"/>
        <end position="380"/>
    </location>
</feature>
<dbReference type="GO" id="GO:0016758">
    <property type="term" value="F:hexosyltransferase activity"/>
    <property type="evidence" value="ECO:0007669"/>
    <property type="project" value="InterPro"/>
</dbReference>
<dbReference type="InterPro" id="IPR010610">
    <property type="entry name" value="EryCIII-like_C"/>
</dbReference>
<dbReference type="OrthoDB" id="3253247at2"/>
<dbReference type="Proteomes" id="UP000021053">
    <property type="component" value="Unassembled WGS sequence"/>
</dbReference>
<dbReference type="GO" id="GO:0005975">
    <property type="term" value="P:carbohydrate metabolic process"/>
    <property type="evidence" value="ECO:0007669"/>
    <property type="project" value="InterPro"/>
</dbReference>
<feature type="domain" description="Glycosyltransferase family 28 N-terminal" evidence="2">
    <location>
        <begin position="4"/>
        <end position="127"/>
    </location>
</feature>
<evidence type="ECO:0000259" key="3">
    <source>
        <dbReference type="Pfam" id="PF06722"/>
    </source>
</evidence>
<evidence type="ECO:0000259" key="2">
    <source>
        <dbReference type="Pfam" id="PF03033"/>
    </source>
</evidence>
<dbReference type="InterPro" id="IPR050426">
    <property type="entry name" value="Glycosyltransferase_28"/>
</dbReference>
<dbReference type="EMBL" id="JFBT01000001">
    <property type="protein sequence ID" value="EXG82718.1"/>
    <property type="molecule type" value="Genomic_DNA"/>
</dbReference>